<protein>
    <submittedName>
        <fullName evidence="3">ORF2</fullName>
    </submittedName>
</protein>
<reference evidence="3" key="1">
    <citation type="submission" date="2024-04" db="EMBL/GenBank/DDBJ databases">
        <title>Complete genome sequences of human anelloviruses identified from the female genital tract representing three novel genera.</title>
        <authorList>
            <person name="Holland S.C."/>
            <person name="Do E.D."/>
            <person name="Kaelin E.A."/>
            <person name="Mitchell C."/>
            <person name="Soria J."/>
            <person name="La Rosa A."/>
            <person name="Ticona E."/>
            <person name="Coombs R.W."/>
            <person name="Frenkel L.M."/>
            <person name="Bull M.E."/>
            <person name="Lim E.S."/>
        </authorList>
    </citation>
    <scope>NUCLEOTIDE SEQUENCE</scope>
    <source>
        <strain evidence="3">ASU71881</strain>
    </source>
</reference>
<evidence type="ECO:0000256" key="1">
    <source>
        <dbReference type="SAM" id="MobiDB-lite"/>
    </source>
</evidence>
<accession>A0AAU7B9E7</accession>
<dbReference type="InterPro" id="IPR004118">
    <property type="entry name" value="HEV_TT_vir_Orf2/Gyrovir_Vp2_N"/>
</dbReference>
<dbReference type="EMBL" id="PP728777">
    <property type="protein sequence ID" value="XBC19351.1"/>
    <property type="molecule type" value="Genomic_DNA"/>
</dbReference>
<evidence type="ECO:0000259" key="2">
    <source>
        <dbReference type="Pfam" id="PF02957"/>
    </source>
</evidence>
<feature type="domain" description="Hepatitis TT virus Orf2/Gyrovirus Vp2 N-terminal" evidence="2">
    <location>
        <begin position="19"/>
        <end position="51"/>
    </location>
</feature>
<dbReference type="Pfam" id="PF02957">
    <property type="entry name" value="TT_ORF2-like"/>
    <property type="match status" value="1"/>
</dbReference>
<proteinExistence type="predicted"/>
<feature type="compositionally biased region" description="Acidic residues" evidence="1">
    <location>
        <begin position="85"/>
        <end position="99"/>
    </location>
</feature>
<evidence type="ECO:0000313" key="3">
    <source>
        <dbReference type="EMBL" id="XBC19351.1"/>
    </source>
</evidence>
<organism evidence="3">
    <name type="scientific">Memtorquevirus hominid13</name>
    <dbReference type="NCBI Taxonomy" id="3160827"/>
    <lineage>
        <taxon>Viruses</taxon>
        <taxon>Monodnaviria</taxon>
        <taxon>Shotokuvirae</taxon>
        <taxon>Commensaviricota</taxon>
        <taxon>Cardeaviricetes</taxon>
        <taxon>Sanitavirales</taxon>
        <taxon>Anelloviridae</taxon>
        <taxon>Memtorquevirus</taxon>
    </lineage>
</organism>
<sequence>MQMSLSKYQCWKPPAKNLRGREVSFINTVYNAHDTFCSCDDPPVHVLALLFYPMGPFDDNCLEKAIKKLKQKPLTQKCLTFGEGAGEDLTPDTEGDGPDLIDGLDTGDLEQLFAEDTDGILTDAAG</sequence>
<name>A0AAU7B9E7_9VIRU</name>
<feature type="region of interest" description="Disordered" evidence="1">
    <location>
        <begin position="82"/>
        <end position="102"/>
    </location>
</feature>